<organism evidence="2">
    <name type="scientific">Aureococcus anophagefferens</name>
    <name type="common">Harmful bloom alga</name>
    <dbReference type="NCBI Taxonomy" id="44056"/>
    <lineage>
        <taxon>Eukaryota</taxon>
        <taxon>Sar</taxon>
        <taxon>Stramenopiles</taxon>
        <taxon>Ochrophyta</taxon>
        <taxon>Pelagophyceae</taxon>
        <taxon>Pelagomonadales</taxon>
        <taxon>Pelagomonadaceae</taxon>
        <taxon>Aureococcus</taxon>
    </lineage>
</organism>
<proteinExistence type="predicted"/>
<dbReference type="AlphaFoldDB" id="F0YKN1"/>
<reference evidence="1 2" key="1">
    <citation type="journal article" date="2011" name="Proc. Natl. Acad. Sci. U.S.A.">
        <title>Niche of harmful alga Aureococcus anophagefferens revealed through ecogenomics.</title>
        <authorList>
            <person name="Gobler C.J."/>
            <person name="Berry D.L."/>
            <person name="Dyhrman S.T."/>
            <person name="Wilhelm S.W."/>
            <person name="Salamov A."/>
            <person name="Lobanov A.V."/>
            <person name="Zhang Y."/>
            <person name="Collier J.L."/>
            <person name="Wurch L.L."/>
            <person name="Kustka A.B."/>
            <person name="Dill B.D."/>
            <person name="Shah M."/>
            <person name="VerBerkmoes N.C."/>
            <person name="Kuo A."/>
            <person name="Terry A."/>
            <person name="Pangilinan J."/>
            <person name="Lindquist E.A."/>
            <person name="Lucas S."/>
            <person name="Paulsen I.T."/>
            <person name="Hattenrath-Lehmann T.K."/>
            <person name="Talmage S.C."/>
            <person name="Walker E.A."/>
            <person name="Koch F."/>
            <person name="Burson A.M."/>
            <person name="Marcoval M.A."/>
            <person name="Tang Y.Z."/>
            <person name="Lecleir G.R."/>
            <person name="Coyne K.J."/>
            <person name="Berg G.M."/>
            <person name="Bertrand E.M."/>
            <person name="Saito M.A."/>
            <person name="Gladyshev V.N."/>
            <person name="Grigoriev I.V."/>
        </authorList>
    </citation>
    <scope>NUCLEOTIDE SEQUENCE [LARGE SCALE GENOMIC DNA]</scope>
    <source>
        <strain evidence="2">CCMP 1984</strain>
    </source>
</reference>
<name>F0YKN1_AURAN</name>
<evidence type="ECO:0000313" key="2">
    <source>
        <dbReference type="Proteomes" id="UP000002729"/>
    </source>
</evidence>
<evidence type="ECO:0000313" key="1">
    <source>
        <dbReference type="EMBL" id="EGB04262.1"/>
    </source>
</evidence>
<gene>
    <name evidence="1" type="ORF">AURANDRAFT_67285</name>
</gene>
<accession>F0YKN1</accession>
<dbReference type="InParanoid" id="F0YKN1"/>
<dbReference type="Proteomes" id="UP000002729">
    <property type="component" value="Unassembled WGS sequence"/>
</dbReference>
<protein>
    <submittedName>
        <fullName evidence="1">Uncharacterized protein</fullName>
    </submittedName>
</protein>
<sequence length="181" mass="21535">MNRLKDYQITYGFNDKQNRYKGYTRYVRPSEGSAMKLSKSGVNKIEEKMKAYFKKKFGKEVIGRGSERVRMSLTEIFDIVKGDKDVSKDTMVRQRKSERLKFNLKKGDKIRKQFPEIRKKPFIGEIQKTFFHDDGEQLVNIYYEEDNTNENVSLEEAEQLRADYLGNSQKFYVKKNLRVRI</sequence>
<dbReference type="KEGG" id="aaf:AURANDRAFT_67285"/>
<dbReference type="GeneID" id="20226160"/>
<keyword evidence="2" id="KW-1185">Reference proteome</keyword>
<dbReference type="EMBL" id="GL833153">
    <property type="protein sequence ID" value="EGB04262.1"/>
    <property type="molecule type" value="Genomic_DNA"/>
</dbReference>
<dbReference type="RefSeq" id="XP_009040972.1">
    <property type="nucleotide sequence ID" value="XM_009042724.1"/>
</dbReference>